<dbReference type="Gene3D" id="3.30.70.3290">
    <property type="match status" value="1"/>
</dbReference>
<dbReference type="PROSITE" id="PS00455">
    <property type="entry name" value="AMP_BINDING"/>
    <property type="match status" value="1"/>
</dbReference>
<keyword evidence="8" id="KW-0511">Multifunctional enzyme</keyword>
<feature type="domain" description="Carrier" evidence="11">
    <location>
        <begin position="3425"/>
        <end position="3506"/>
    </location>
</feature>
<keyword evidence="2" id="KW-0597">Phosphoprotein</keyword>
<dbReference type="Pfam" id="PF07993">
    <property type="entry name" value="NAD_binding_4"/>
    <property type="match status" value="1"/>
</dbReference>
<dbReference type="Gene3D" id="3.10.129.110">
    <property type="entry name" value="Polyketide synthase dehydratase"/>
    <property type="match status" value="1"/>
</dbReference>
<dbReference type="InterPro" id="IPR016036">
    <property type="entry name" value="Malonyl_transacylase_ACP-bd"/>
</dbReference>
<dbReference type="InterPro" id="IPR009081">
    <property type="entry name" value="PP-bd_ACP"/>
</dbReference>
<evidence type="ECO:0000259" key="11">
    <source>
        <dbReference type="PROSITE" id="PS50075"/>
    </source>
</evidence>
<dbReference type="InterPro" id="IPR049552">
    <property type="entry name" value="PKS_DH_N"/>
</dbReference>
<dbReference type="SMART" id="SM00826">
    <property type="entry name" value="PKS_DH"/>
    <property type="match status" value="1"/>
</dbReference>
<dbReference type="InterPro" id="IPR016035">
    <property type="entry name" value="Acyl_Trfase/lysoPLipase"/>
</dbReference>
<dbReference type="CDD" id="cd19532">
    <property type="entry name" value="C_PKS-NRPS"/>
    <property type="match status" value="1"/>
</dbReference>
<dbReference type="InterPro" id="IPR036291">
    <property type="entry name" value="NAD(P)-bd_dom_sf"/>
</dbReference>
<dbReference type="SUPFAM" id="SSF56801">
    <property type="entry name" value="Acetyl-CoA synthetase-like"/>
    <property type="match status" value="1"/>
</dbReference>
<keyword evidence="7" id="KW-0560">Oxidoreductase</keyword>
<evidence type="ECO:0000256" key="2">
    <source>
        <dbReference type="ARBA" id="ARBA00022553"/>
    </source>
</evidence>
<dbReference type="Pfam" id="PF02801">
    <property type="entry name" value="Ketoacyl-synt_C"/>
    <property type="match status" value="2"/>
</dbReference>
<evidence type="ECO:0000259" key="12">
    <source>
        <dbReference type="PROSITE" id="PS52004"/>
    </source>
</evidence>
<dbReference type="InterPro" id="IPR049900">
    <property type="entry name" value="PKS_mFAS_DH"/>
</dbReference>
<dbReference type="InterPro" id="IPR042104">
    <property type="entry name" value="PKS_dehydratase_sf"/>
</dbReference>
<dbReference type="Pfam" id="PF00501">
    <property type="entry name" value="AMP-binding"/>
    <property type="match status" value="1"/>
</dbReference>
<protein>
    <submittedName>
        <fullName evidence="14">Nonribosomal peptide synthetase 14</fullName>
    </submittedName>
</protein>
<dbReference type="InterPro" id="IPR032821">
    <property type="entry name" value="PKS_assoc"/>
</dbReference>
<dbReference type="GO" id="GO:0004315">
    <property type="term" value="F:3-oxoacyl-[acyl-carrier-protein] synthase activity"/>
    <property type="evidence" value="ECO:0007669"/>
    <property type="project" value="InterPro"/>
</dbReference>
<name>A0A194VBH8_CYTMA</name>
<dbReference type="Pfam" id="PF00550">
    <property type="entry name" value="PP-binding"/>
    <property type="match status" value="2"/>
</dbReference>
<dbReference type="CDD" id="cd00833">
    <property type="entry name" value="PKS"/>
    <property type="match status" value="1"/>
</dbReference>
<dbReference type="SUPFAM" id="SSF53901">
    <property type="entry name" value="Thiolase-like"/>
    <property type="match status" value="2"/>
</dbReference>
<feature type="active site" description="Proton donor; for dehydratase activity" evidence="9">
    <location>
        <position position="1058"/>
    </location>
</feature>
<dbReference type="STRING" id="694573.A0A194VBH8"/>
<dbReference type="Proteomes" id="UP000078576">
    <property type="component" value="Unassembled WGS sequence"/>
</dbReference>
<dbReference type="InterPro" id="IPR006162">
    <property type="entry name" value="Ppantetheine_attach_site"/>
</dbReference>
<dbReference type="InterPro" id="IPR001227">
    <property type="entry name" value="Ac_transferase_dom_sf"/>
</dbReference>
<dbReference type="GO" id="GO:0006633">
    <property type="term" value="P:fatty acid biosynthetic process"/>
    <property type="evidence" value="ECO:0007669"/>
    <property type="project" value="InterPro"/>
</dbReference>
<dbReference type="InterPro" id="IPR000873">
    <property type="entry name" value="AMP-dep_synth/lig_dom"/>
</dbReference>
<dbReference type="PROSITE" id="PS52019">
    <property type="entry name" value="PKS_MFAS_DH"/>
    <property type="match status" value="1"/>
</dbReference>
<dbReference type="SMART" id="SM00823">
    <property type="entry name" value="PKS_PP"/>
    <property type="match status" value="2"/>
</dbReference>
<dbReference type="SMART" id="SM00827">
    <property type="entry name" value="PKS_AT"/>
    <property type="match status" value="1"/>
</dbReference>
<feature type="region of interest" description="Disordered" evidence="10">
    <location>
        <begin position="2396"/>
        <end position="2449"/>
    </location>
</feature>
<dbReference type="InterPro" id="IPR050091">
    <property type="entry name" value="PKS_NRPS_Biosynth_Enz"/>
</dbReference>
<dbReference type="InterPro" id="IPR013120">
    <property type="entry name" value="FAR_NAD-bd"/>
</dbReference>
<dbReference type="EMBL" id="KN714773">
    <property type="protein sequence ID" value="KUI61330.1"/>
    <property type="molecule type" value="Genomic_DNA"/>
</dbReference>
<dbReference type="InterPro" id="IPR001242">
    <property type="entry name" value="Condensation_dom"/>
</dbReference>
<dbReference type="InterPro" id="IPR020845">
    <property type="entry name" value="AMP-binding_CS"/>
</dbReference>
<feature type="region of interest" description="C-terminal hotdog fold" evidence="9">
    <location>
        <begin position="1001"/>
        <end position="1167"/>
    </location>
</feature>
<accession>A0A194VBH8</accession>
<evidence type="ECO:0000256" key="3">
    <source>
        <dbReference type="ARBA" id="ARBA00022598"/>
    </source>
</evidence>
<dbReference type="InterPro" id="IPR023213">
    <property type="entry name" value="CAT-like_dom_sf"/>
</dbReference>
<dbReference type="Pfam" id="PF00109">
    <property type="entry name" value="ketoacyl-synt"/>
    <property type="match status" value="1"/>
</dbReference>
<dbReference type="SUPFAM" id="SSF51735">
    <property type="entry name" value="NAD(P)-binding Rossmann-fold domains"/>
    <property type="match status" value="2"/>
</dbReference>
<gene>
    <name evidence="14" type="ORF">VP1G_08503</name>
</gene>
<dbReference type="InterPro" id="IPR013968">
    <property type="entry name" value="PKS_KR"/>
</dbReference>
<dbReference type="InterPro" id="IPR045851">
    <property type="entry name" value="AMP-bd_C_sf"/>
</dbReference>
<evidence type="ECO:0000256" key="5">
    <source>
        <dbReference type="ARBA" id="ARBA00022679"/>
    </source>
</evidence>
<dbReference type="InterPro" id="IPR042099">
    <property type="entry name" value="ANL_N_sf"/>
</dbReference>
<dbReference type="Gene3D" id="3.40.630.10">
    <property type="entry name" value="Zn peptidases"/>
    <property type="match status" value="1"/>
</dbReference>
<dbReference type="SMART" id="SM00822">
    <property type="entry name" value="PKS_KR"/>
    <property type="match status" value="1"/>
</dbReference>
<evidence type="ECO:0000256" key="1">
    <source>
        <dbReference type="ARBA" id="ARBA00022450"/>
    </source>
</evidence>
<dbReference type="Pfam" id="PF00668">
    <property type="entry name" value="Condensation"/>
    <property type="match status" value="2"/>
</dbReference>
<dbReference type="Pfam" id="PF00698">
    <property type="entry name" value="Acyl_transf_1"/>
    <property type="match status" value="1"/>
</dbReference>
<dbReference type="Gene3D" id="1.10.1200.10">
    <property type="entry name" value="ACP-like"/>
    <property type="match status" value="2"/>
</dbReference>
<dbReference type="InterPro" id="IPR014043">
    <property type="entry name" value="Acyl_transferase_dom"/>
</dbReference>
<feature type="domain" description="PKS/mFAS DH" evidence="13">
    <location>
        <begin position="837"/>
        <end position="1167"/>
    </location>
</feature>
<dbReference type="PANTHER" id="PTHR43775">
    <property type="entry name" value="FATTY ACID SYNTHASE"/>
    <property type="match status" value="1"/>
</dbReference>
<dbReference type="InterPro" id="IPR057326">
    <property type="entry name" value="KR_dom"/>
</dbReference>
<dbReference type="InterPro" id="IPR013217">
    <property type="entry name" value="Methyltransf_12"/>
</dbReference>
<evidence type="ECO:0000256" key="9">
    <source>
        <dbReference type="PROSITE-ProRule" id="PRU01363"/>
    </source>
</evidence>
<evidence type="ECO:0000313" key="15">
    <source>
        <dbReference type="Proteomes" id="UP000078576"/>
    </source>
</evidence>
<dbReference type="PROSITE" id="PS00606">
    <property type="entry name" value="KS3_1"/>
    <property type="match status" value="1"/>
</dbReference>
<dbReference type="SUPFAM" id="SSF53335">
    <property type="entry name" value="S-adenosyl-L-methionine-dependent methyltransferases"/>
    <property type="match status" value="1"/>
</dbReference>
<dbReference type="Pfam" id="PF21089">
    <property type="entry name" value="PKS_DH_N"/>
    <property type="match status" value="1"/>
</dbReference>
<evidence type="ECO:0000256" key="7">
    <source>
        <dbReference type="ARBA" id="ARBA00023002"/>
    </source>
</evidence>
<dbReference type="Gene3D" id="3.30.300.30">
    <property type="match status" value="1"/>
</dbReference>
<dbReference type="SUPFAM" id="SSF53187">
    <property type="entry name" value="Zn-dependent exopeptidases"/>
    <property type="match status" value="1"/>
</dbReference>
<dbReference type="GO" id="GO:0004312">
    <property type="term" value="F:fatty acid synthase activity"/>
    <property type="evidence" value="ECO:0007669"/>
    <property type="project" value="TreeGrafter"/>
</dbReference>
<sequence>MDPQQKILLEVVYEGIEAAGYSLQQLRGSSTGVFVGQMTDDYRDILYRETDNIPQYTATGISRAILANRISYFFDWRGPSENIDTACSSSLVALHHAVQSLRSGESQVAIAAGANLILGPEMYIAESKCIVRETGVNQDGHSSTGLTVPSAIAQAALIKSTYAKCGLNYRKEQDRCQYFEAHGTGTAAGDPREAEAIRNVFFPGTVDIPSTGLPEALQDTVSSHNKLYVGSIKTVIGHSEVAAGLAALIKASLAVQHAMIPPNMHFHRLNPTLEPFYNPHLHVPTKLVSWPTLLPGAARRASINSFGFGGTNAHAIVESWDSSSILTEMISPCPIGPITLSAETETSLIQAIAALSKTLRNEDNVDMRNLAWTMHARRSEFSKKAAFSAVDKEELIRKLEAACNKEFPSTDTLGLINESPFANKTISLSDEFPLRILGVFTGQGAQWPTMGAVLYAHSECFRRSIQTLDKSLSDLPDAPKWTLAEELTAPVAEWKGHRPEISQPLTTALQIALVDLLRVSGVTFAAVIGHSSGEIAALYAAGYISSVDAIRIAYYRGVYSHLALSPTTGSPGKMMAVGMTFEEADRFCDRPPFKNRISVAACNSKSSVTLSDDADAIHEAKELFDERKTFARILKVETAYHSHHMETCATPYLESLRHCQIQPQSVDIEEGCTWFSSVHGLNGRSIQEPDSFRGEYWVENLVKPVLFYQAVDRAVKEAFCFDMALEVGPHPALKSPVMDTFKTLTGTNILYQGVLKRDTSDLTAFADALGFIWKNVRPSALCLDLDGSMKACSSSNVGNPHLLTSPRLPSYSWDHHEPLFKESCQSRCWRKQDRPVHELLGRVVSHGHADHREMHWRNILNLSEVKWLRGHHFQHQVLFPATGYVSMAIEAALFLAAEMDQVPRVKLIELRDIKYHKAMSLDERSFPSGVEVNFIIRVVRREAKHIVAEYSCHSGDVDAGTSQEIDKLKHTNFTGIASIMVGDSSHTSNQLPPRIAPNLPLSSVETKRFYAWASSIGLQYSGDFLADSIKRRLNIASVWMKRLGNTNRNLLVHPATLDVAFHGVFAAYAFPNDGRMRLPYLPSSIDVIRVNMPSEPWEAADGFVGRPGACKHERAGLVADCYIQVVNSNSATICGDVDVYCVSASCHHPEIQVQGLNCSALTKPTSRDDRKIFARNIWRPDISAGLAPEDMPPVKASTLDGGELYDIYERTAYFFLRDIFRQVKEGEIKDMEWHFQCLMDWALNHVLPIVEAGNHPRVRAEWSSDDYASILQWKQQYPHDVDLEVLHALGHSLPAIVRGKLPVLQTMMEDDRLGRLYKEGSGCPQANHILGFLIGQLSHRYPRMRILEVGAGTGAATTAALKYLGQPGAFDSYTFTDVSPGFFESARNTFSSHQGKMRYHVLDIERSPTAQELEAHSFDLIIASNVLHATRSLTDTLANCRELLRPGGQLIILEFTGDALYLQFLFSALPGWWLGRDDGRKYHPTIPESQWDTNLRKSGFSGIVYVARDCEDSFKYVFSVMVTQAVDERVELLRQPLSMRMGGASAVLEARVDSFVVVGDYTSSLVTELACKTQLILAPFASHTCVITDWEELGSAKLGPRSAVICLYELEHAVLDSDETTEMRFRAIQSICNTAGYILWATRGCRADEPLTNMMVGAGRSIMMESSHISMQFVDAASSNNDPVLFSEMLLRMILLDLPEFKHVLWSNETETAIDGGRLYIPRVLLDDELNCRINSGSRRIERSVPLASTIVEVTQNDDGSRVFEEPSTDHNFGDHVNKELVEIEANQSVVAVSPTNASTLKLPPSQVIEWKGNKSLRSLLKTLVSESLSTDGTKAIWLHDADSEVATVALRIGSSQRIRVFLSTSTPNPASGTTYIHEYTPLRSLESLIPRNVEKLVYFGVDNESVLEGVLAAFAYRMKAAVQRPSREIIRYNTVSLKYRVAKLYELLNTASSLGLGLTILEPSCTEEQGSVRVSQIPQLSRDQSQNPMTVIDWVGTETVPVRIQPRNTHGLFSGHKTYFLVGLTGEVGMSLIEWMANNGARYFAIASRNPVGDAEVIKYLEGKEVNIKVLALDVANKTALRLAHRDIISTMPPIASVANGAMVLRDKAFSSISWAEFKATLQPKVDGSKNLDELFYNDNLEFFVLFSSMASFVGNPGQSNYGAANMFMASLAAQRRKRGLAASVIHLGLLLGLGHFARSLDTGSNAETQLRNKFSVTSFSETDLHAIFAEAIVSGRANSKLDPGLLMGFESNTSDNNDPEARWRRVPLFSHIFSENIVSAKDLNHTHVSLQDIQSQLTSVGNLQDALVILEQAFTEKLGAVLQCSSDKVNRKMPLVALGFDSLVAVEVRSWFLKELAVDMPILKLLGGASLEEICRDAAMSFVGFKFNKRDPNVPPGHSVATSTSLATEDQSYPNSPGETEKTDPMRELSAGSSELPPPSPPKTTYKRVGEMSHSQARLYFLHMYLDDKSTYNIGYVGEYRGLLDLDRLRKALNDVGMQHESIRSSYFIDETSNQAVQAINEEPRIELNHKENCKTSDIQNEIDLQRHFEFNIEHGHVMKVTVLSRSASIHQIIFLYHHIVLDGVSWFLFIKDLHRAFSGHPIHRPVQQAIEMSVKEYQRRSLIHPDSDELKYWEKVSHSVSIELDHSLTRLVKETASELRVTPFHVYLSALAVFLRRLEVEDFSIGIVDANRPDAEDAETMGYFLNMVPLRFQIEKHETFAAITQRARDMVFAAMSRSSVPFDAILDHLRVPRSASHHPLFQTVLNYRQGYTTKSPLGDGGTIGWDTSVSGTFSAGNPYDVALDVSEVSGRTFLHWTTQKYMYGTEDSASMMRWYVRVLEGVCQNTEVAMASCPVSNDDDLRHTFSLGEGNSMEIPADWKGTLAHRIERISAVHPQATALVDGYGHRLKYCDMMDRVHQISQNLVTNLTALVPGSYVGVLLDPGADQVCTFLAIMRLGLVYVPLDLRNPVGRLSEVVWDCRPPVLVCSNSTKKITARLAINIPTEVINLDNYSSLWSCKKPVEHILEVHNVSNPNQPAIILYTSGSTGVPKGVLLSHANVLNHILIYTSLYHIDDQDVILQQSSLGFDLSLGQTFTALANGGTLIIVSPSGRGDPSHLAQLMLAENVTYTLFVTSEYLSLLNYGLEILRKCRRWRLATQLGEKLTPQLRATFRKLGLPSLKLVNAYGPTEGTIACATGFVPYATEHDIVAQSDNLWPMPNYALVVADEQMNPLPVGFSGEILIAGAGVAIGYLNRPDEERQRFVEMNTTSSSDGRQSQTRMYRTGDRGRLLQDGTLNILGRLADDSQVKIRGHRVELDEIASVIVKMAAGVVVSAAVSYRAVEDVLVAFLVYDATFSADKNDFAEKLKAMLPLPPYMCPTILVPVDSIPLNVNGKQDRKAVDRLRIPLADGGRYTSALDDENALTATELQVKEIWEEVVLIHIGQPIHRISRNSDFFQVGGNSMLVIKLRSLLQKSFGVAIPLPELFQLRTLKAMATRIQSKCTSDSIQVPPVDMDWDSEVAGLYNGLAPHPMAGNVPSTCKVEQEPTKSKGLNVLLTGATGFLGADILQRLADNPRVDKIHCVAIRPDSTGNPRHVAVTNTKIVEWAGDLESPRLGLSEQDFQHLAATVHTIIHNGSSVSFLKSYHTLRGSNVVSTKTICELALAHRIPVHYISSAAVAAVAPGDLGVEEALPAVSVAKWTPPSDPELLLDGYALSKWVSESLLEKVAADHALPVWIHRPASILGEGAPGLDVMTAIVRFSRELDAVPAMDGLHVRGSFDLVGVEDVAMDLVLAVLNNVDSPKSLRMEEQQQNVRFLHYCGETKHPSAAILTMRSSFSAHLLLLLAISDRVVSSPRQGSQQVVLAPPTDDGPSTSYADVPTEHVHVHVVDDAIADTLNTYSDPIEALVSLQPESAAELFEPRLIHVFGSPEPEWMKEGDKLRLRREGKKFMDITDHQDLYSDPVDSWAGEANLPKLSHQRLIKPLFPKVSTNRMHGVLTHMTSYYNRYYNGPTGEKSSQWLHDHIASIIAEAPYHTHISLEYFTHTFPQSSIIARFEPKVRDFSKPLTILGAHQDSANYLFPLLPAPGADDDCSGTVSILEAFRVLATSGYIPKDGPVEFHWYAAEEGGLLGSQAIAAYKKAEGAKIGSMMEFDMTGFIGRNATESIGFIKTNADPPLTKWAVELSTEYISIPTSVYELDPRAGSDYMSYTKLGYPASFASEGNPVAGGFPGEMDPYVHTINDTMDVDDETGWFSIEHMARFAELAIAFTVEQGGWDNEWR</sequence>
<evidence type="ECO:0000256" key="4">
    <source>
        <dbReference type="ARBA" id="ARBA00022603"/>
    </source>
</evidence>
<evidence type="ECO:0000256" key="8">
    <source>
        <dbReference type="ARBA" id="ARBA00023268"/>
    </source>
</evidence>
<feature type="region of interest" description="N-terminal hotdog fold" evidence="9">
    <location>
        <begin position="837"/>
        <end position="984"/>
    </location>
</feature>
<keyword evidence="15" id="KW-1185">Reference proteome</keyword>
<dbReference type="SUPFAM" id="SSF52151">
    <property type="entry name" value="FabD/lysophospholipase-like"/>
    <property type="match status" value="1"/>
</dbReference>
<dbReference type="InterPro" id="IPR018201">
    <property type="entry name" value="Ketoacyl_synth_AS"/>
</dbReference>
<feature type="compositionally biased region" description="Polar residues" evidence="10">
    <location>
        <begin position="2402"/>
        <end position="2420"/>
    </location>
</feature>
<dbReference type="Gene3D" id="3.40.366.10">
    <property type="entry name" value="Malonyl-Coenzyme A Acyl Carrier Protein, domain 2"/>
    <property type="match status" value="1"/>
</dbReference>
<dbReference type="GO" id="GO:0032259">
    <property type="term" value="P:methylation"/>
    <property type="evidence" value="ECO:0007669"/>
    <property type="project" value="UniProtKB-KW"/>
</dbReference>
<dbReference type="Pfam" id="PF08659">
    <property type="entry name" value="KR"/>
    <property type="match status" value="1"/>
</dbReference>
<organism evidence="14 15">
    <name type="scientific">Cytospora mali</name>
    <name type="common">Apple Valsa canker fungus</name>
    <name type="synonym">Valsa mali</name>
    <dbReference type="NCBI Taxonomy" id="578113"/>
    <lineage>
        <taxon>Eukaryota</taxon>
        <taxon>Fungi</taxon>
        <taxon>Dikarya</taxon>
        <taxon>Ascomycota</taxon>
        <taxon>Pezizomycotina</taxon>
        <taxon>Sordariomycetes</taxon>
        <taxon>Sordariomycetidae</taxon>
        <taxon>Diaporthales</taxon>
        <taxon>Cytosporaceae</taxon>
        <taxon>Cytospora</taxon>
    </lineage>
</organism>
<dbReference type="SUPFAM" id="SSF52777">
    <property type="entry name" value="CoA-dependent acyltransferases"/>
    <property type="match status" value="2"/>
</dbReference>
<dbReference type="PROSITE" id="PS00012">
    <property type="entry name" value="PHOSPHOPANTETHEINE"/>
    <property type="match status" value="2"/>
</dbReference>
<feature type="domain" description="Carrier" evidence="11">
    <location>
        <begin position="2307"/>
        <end position="2384"/>
    </location>
</feature>
<proteinExistence type="predicted"/>
<dbReference type="InterPro" id="IPR014031">
    <property type="entry name" value="Ketoacyl_synth_C"/>
</dbReference>
<dbReference type="CDD" id="cd05930">
    <property type="entry name" value="A_NRPS"/>
    <property type="match status" value="1"/>
</dbReference>
<dbReference type="InterPro" id="IPR020841">
    <property type="entry name" value="PKS_Beta-ketoAc_synthase_dom"/>
</dbReference>
<evidence type="ECO:0000313" key="14">
    <source>
        <dbReference type="EMBL" id="KUI61330.1"/>
    </source>
</evidence>
<keyword evidence="5" id="KW-0808">Transferase</keyword>
<dbReference type="Gene3D" id="3.40.50.12780">
    <property type="entry name" value="N-terminal domain of ligase-like"/>
    <property type="match status" value="1"/>
</dbReference>
<dbReference type="SMART" id="SM00825">
    <property type="entry name" value="PKS_KS"/>
    <property type="match status" value="1"/>
</dbReference>
<dbReference type="PANTHER" id="PTHR43775:SF20">
    <property type="entry name" value="HYBRID PKS-NRPS SYNTHETASE APDA"/>
    <property type="match status" value="1"/>
</dbReference>
<dbReference type="Gene3D" id="3.30.559.30">
    <property type="entry name" value="Nonribosomal peptide synthetase, condensation domain"/>
    <property type="match status" value="1"/>
</dbReference>
<dbReference type="Gene3D" id="3.30.559.10">
    <property type="entry name" value="Chloramphenicol acetyltransferase-like domain"/>
    <property type="match status" value="1"/>
</dbReference>
<dbReference type="InterPro" id="IPR007484">
    <property type="entry name" value="Peptidase_M28"/>
</dbReference>
<dbReference type="InterPro" id="IPR020807">
    <property type="entry name" value="PKS_DH"/>
</dbReference>
<dbReference type="CDD" id="cd03879">
    <property type="entry name" value="M28_AAP"/>
    <property type="match status" value="1"/>
</dbReference>
<dbReference type="GO" id="GO:0031177">
    <property type="term" value="F:phosphopantetheine binding"/>
    <property type="evidence" value="ECO:0007669"/>
    <property type="project" value="InterPro"/>
</dbReference>
<dbReference type="GO" id="GO:0008168">
    <property type="term" value="F:methyltransferase activity"/>
    <property type="evidence" value="ECO:0007669"/>
    <property type="project" value="UniProtKB-KW"/>
</dbReference>
<dbReference type="Gene3D" id="3.40.50.150">
    <property type="entry name" value="Vaccinia Virus protein VP39"/>
    <property type="match status" value="1"/>
</dbReference>
<keyword evidence="3" id="KW-0436">Ligase</keyword>
<dbReference type="Gene3D" id="3.40.50.720">
    <property type="entry name" value="NAD(P)-binding Rossmann-like Domain"/>
    <property type="match status" value="2"/>
</dbReference>
<dbReference type="Pfam" id="PF08242">
    <property type="entry name" value="Methyltransf_12"/>
    <property type="match status" value="1"/>
</dbReference>
<keyword evidence="1" id="KW-0596">Phosphopantetheine</keyword>
<dbReference type="PROSITE" id="PS50075">
    <property type="entry name" value="CARRIER"/>
    <property type="match status" value="2"/>
</dbReference>
<dbReference type="InterPro" id="IPR036736">
    <property type="entry name" value="ACP-like_sf"/>
</dbReference>
<dbReference type="InterPro" id="IPR029063">
    <property type="entry name" value="SAM-dependent_MTases_sf"/>
</dbReference>
<keyword evidence="4" id="KW-0489">Methyltransferase</keyword>
<dbReference type="SUPFAM" id="SSF55048">
    <property type="entry name" value="Probable ACP-binding domain of malonyl-CoA ACP transacylase"/>
    <property type="match status" value="1"/>
</dbReference>
<dbReference type="GO" id="GO:0009403">
    <property type="term" value="P:toxin biosynthetic process"/>
    <property type="evidence" value="ECO:0007669"/>
    <property type="project" value="UniProtKB-ARBA"/>
</dbReference>
<dbReference type="InterPro" id="IPR014030">
    <property type="entry name" value="Ketoacyl_synth_N"/>
</dbReference>
<keyword evidence="6" id="KW-0677">Repeat</keyword>
<evidence type="ECO:0000256" key="10">
    <source>
        <dbReference type="SAM" id="MobiDB-lite"/>
    </source>
</evidence>
<dbReference type="Pfam" id="PF04389">
    <property type="entry name" value="Peptidase_M28"/>
    <property type="match status" value="1"/>
</dbReference>
<dbReference type="InterPro" id="IPR049551">
    <property type="entry name" value="PKS_DH_C"/>
</dbReference>
<dbReference type="InterPro" id="IPR020806">
    <property type="entry name" value="PKS_PP-bd"/>
</dbReference>
<dbReference type="GO" id="GO:0016491">
    <property type="term" value="F:oxidoreductase activity"/>
    <property type="evidence" value="ECO:0007669"/>
    <property type="project" value="UniProtKB-KW"/>
</dbReference>
<dbReference type="Gene3D" id="3.40.47.10">
    <property type="match status" value="2"/>
</dbReference>
<evidence type="ECO:0000256" key="6">
    <source>
        <dbReference type="ARBA" id="ARBA00022737"/>
    </source>
</evidence>
<feature type="domain" description="Ketosynthase family 3 (KS3)" evidence="12">
    <location>
        <begin position="1"/>
        <end position="319"/>
    </location>
</feature>
<reference evidence="15" key="1">
    <citation type="submission" date="2014-12" db="EMBL/GenBank/DDBJ databases">
        <title>Genome Sequence of Valsa Canker Pathogens Uncovers a Specific Adaption of Colonization on Woody Bark.</title>
        <authorList>
            <person name="Yin Z."/>
            <person name="Liu H."/>
            <person name="Gao X."/>
            <person name="Li Z."/>
            <person name="Song N."/>
            <person name="Ke X."/>
            <person name="Dai Q."/>
            <person name="Wu Y."/>
            <person name="Sun Y."/>
            <person name="Xu J.-R."/>
            <person name="Kang Z.K."/>
            <person name="Wang L."/>
            <person name="Huang L."/>
        </authorList>
    </citation>
    <scope>NUCLEOTIDE SEQUENCE [LARGE SCALE GENOMIC DNA]</scope>
    <source>
        <strain evidence="15">SXYL134</strain>
    </source>
</reference>
<dbReference type="PROSITE" id="PS52004">
    <property type="entry name" value="KS3_2"/>
    <property type="match status" value="1"/>
</dbReference>
<dbReference type="Pfam" id="PF14765">
    <property type="entry name" value="PS-DH"/>
    <property type="match status" value="1"/>
</dbReference>
<dbReference type="SUPFAM" id="SSF47336">
    <property type="entry name" value="ACP-like"/>
    <property type="match status" value="2"/>
</dbReference>
<dbReference type="Pfam" id="PF16197">
    <property type="entry name" value="KAsynt_C_assoc"/>
    <property type="match status" value="1"/>
</dbReference>
<dbReference type="InterPro" id="IPR016039">
    <property type="entry name" value="Thiolase-like"/>
</dbReference>
<dbReference type="GO" id="GO:0016874">
    <property type="term" value="F:ligase activity"/>
    <property type="evidence" value="ECO:0007669"/>
    <property type="project" value="UniProtKB-KW"/>
</dbReference>
<feature type="active site" description="Proton acceptor; for dehydratase activity" evidence="9">
    <location>
        <position position="871"/>
    </location>
</feature>
<dbReference type="OrthoDB" id="416786at2759"/>
<evidence type="ECO:0000259" key="13">
    <source>
        <dbReference type="PROSITE" id="PS52019"/>
    </source>
</evidence>